<evidence type="ECO:0000256" key="2">
    <source>
        <dbReference type="ARBA" id="ARBA00008837"/>
    </source>
</evidence>
<dbReference type="OrthoDB" id="9995306at2759"/>
<accession>A5DGU7</accession>
<name>A5DGU7_PICGU</name>
<evidence type="ECO:0000313" key="4">
    <source>
        <dbReference type="Proteomes" id="UP000001997"/>
    </source>
</evidence>
<dbReference type="GeneID" id="5126832"/>
<dbReference type="PANTHER" id="PTHR16184:SF6">
    <property type="entry name" value="ELONGATOR COMPLEX PROTEIN 6"/>
    <property type="match status" value="1"/>
</dbReference>
<dbReference type="VEuPathDB" id="FungiDB:PGUG_02498"/>
<keyword evidence="4" id="KW-1185">Reference proteome</keyword>
<dbReference type="GO" id="GO:0033588">
    <property type="term" value="C:elongator holoenzyme complex"/>
    <property type="evidence" value="ECO:0007669"/>
    <property type="project" value="InterPro"/>
</dbReference>
<dbReference type="Proteomes" id="UP000001997">
    <property type="component" value="Unassembled WGS sequence"/>
</dbReference>
<protein>
    <recommendedName>
        <fullName evidence="5">Elongator complex protein 6</fullName>
    </recommendedName>
</protein>
<dbReference type="RefSeq" id="XP_001484769.2">
    <property type="nucleotide sequence ID" value="XM_001484719.1"/>
</dbReference>
<dbReference type="Gene3D" id="3.40.50.300">
    <property type="entry name" value="P-loop containing nucleotide triphosphate hydrolases"/>
    <property type="match status" value="1"/>
</dbReference>
<dbReference type="HOGENOM" id="CLU_086730_0_0_1"/>
<dbReference type="FunCoup" id="A5DGU7">
    <property type="interactions" value="301"/>
</dbReference>
<dbReference type="EMBL" id="CH408157">
    <property type="protein sequence ID" value="EDK38400.2"/>
    <property type="molecule type" value="Genomic_DNA"/>
</dbReference>
<gene>
    <name evidence="3" type="ORF">PGUG_02498</name>
</gene>
<comment type="similarity">
    <text evidence="2">Belongs to the ELP6 family.</text>
</comment>
<proteinExistence type="inferred from homology"/>
<dbReference type="AlphaFoldDB" id="A5DGU7"/>
<dbReference type="InParanoid" id="A5DGU7"/>
<comment type="pathway">
    <text evidence="1">tRNA modification; 5-methoxycarbonylmethyl-2-thiouridine-tRNA biosynthesis.</text>
</comment>
<dbReference type="KEGG" id="pgu:PGUG_02498"/>
<dbReference type="InterPro" id="IPR018627">
    <property type="entry name" value="ELP6"/>
</dbReference>
<organism evidence="3 4">
    <name type="scientific">Meyerozyma guilliermondii (strain ATCC 6260 / CBS 566 / DSM 6381 / JCM 1539 / NBRC 10279 / NRRL Y-324)</name>
    <name type="common">Yeast</name>
    <name type="synonym">Candida guilliermondii</name>
    <dbReference type="NCBI Taxonomy" id="294746"/>
    <lineage>
        <taxon>Eukaryota</taxon>
        <taxon>Fungi</taxon>
        <taxon>Dikarya</taxon>
        <taxon>Ascomycota</taxon>
        <taxon>Saccharomycotina</taxon>
        <taxon>Pichiomycetes</taxon>
        <taxon>Debaryomycetaceae</taxon>
        <taxon>Meyerozyma</taxon>
    </lineage>
</organism>
<dbReference type="UniPathway" id="UPA00988"/>
<dbReference type="CDD" id="cd19495">
    <property type="entry name" value="Elp6"/>
    <property type="match status" value="1"/>
</dbReference>
<evidence type="ECO:0008006" key="5">
    <source>
        <dbReference type="Google" id="ProtNLM"/>
    </source>
</evidence>
<dbReference type="eggNOG" id="ENOG502S4WT">
    <property type="taxonomic scope" value="Eukaryota"/>
</dbReference>
<dbReference type="InterPro" id="IPR027417">
    <property type="entry name" value="P-loop_NTPase"/>
</dbReference>
<evidence type="ECO:0000256" key="1">
    <source>
        <dbReference type="ARBA" id="ARBA00005043"/>
    </source>
</evidence>
<evidence type="ECO:0000313" key="3">
    <source>
        <dbReference type="EMBL" id="EDK38400.2"/>
    </source>
</evidence>
<sequence length="269" mass="29856">MSSEPQGLQLLVGSNLLPDDLLNDSNSYLSIISYLQGTSPSWLVNSIIENTLRGTATVVNSDLSTIVPNRKRVVLASFMNTGDFYVSGTKKNGLNLDREANYQFVDCFTDLFSNLIKNPTNASAECSTIFDSIKAKIHSHDTVVILEGIDILLSGTDINPNELLQHLFQINKKCCQLFVVFPHDMPQVINPTAMNPNDPAYKSAEFLFKLHHRSSMNILVQPLPTGRASDLTGSLSISKGPVPYTCTSVLEREYTFNVLKDSTVKLYYR</sequence>
<dbReference type="OMA" id="EYVYHIT"/>
<dbReference type="GO" id="GO:0002098">
    <property type="term" value="P:tRNA wobble uridine modification"/>
    <property type="evidence" value="ECO:0007669"/>
    <property type="project" value="InterPro"/>
</dbReference>
<reference evidence="3 4" key="1">
    <citation type="journal article" date="2009" name="Nature">
        <title>Evolution of pathogenicity and sexual reproduction in eight Candida genomes.</title>
        <authorList>
            <person name="Butler G."/>
            <person name="Rasmussen M.D."/>
            <person name="Lin M.F."/>
            <person name="Santos M.A."/>
            <person name="Sakthikumar S."/>
            <person name="Munro C.A."/>
            <person name="Rheinbay E."/>
            <person name="Grabherr M."/>
            <person name="Forche A."/>
            <person name="Reedy J.L."/>
            <person name="Agrafioti I."/>
            <person name="Arnaud M.B."/>
            <person name="Bates S."/>
            <person name="Brown A.J."/>
            <person name="Brunke S."/>
            <person name="Costanzo M.C."/>
            <person name="Fitzpatrick D.A."/>
            <person name="de Groot P.W."/>
            <person name="Harris D."/>
            <person name="Hoyer L.L."/>
            <person name="Hube B."/>
            <person name="Klis F.M."/>
            <person name="Kodira C."/>
            <person name="Lennard N."/>
            <person name="Logue M.E."/>
            <person name="Martin R."/>
            <person name="Neiman A.M."/>
            <person name="Nikolaou E."/>
            <person name="Quail M.A."/>
            <person name="Quinn J."/>
            <person name="Santos M.C."/>
            <person name="Schmitzberger F.F."/>
            <person name="Sherlock G."/>
            <person name="Shah P."/>
            <person name="Silverstein K.A."/>
            <person name="Skrzypek M.S."/>
            <person name="Soll D."/>
            <person name="Staggs R."/>
            <person name="Stansfield I."/>
            <person name="Stumpf M.P."/>
            <person name="Sudbery P.E."/>
            <person name="Srikantha T."/>
            <person name="Zeng Q."/>
            <person name="Berman J."/>
            <person name="Berriman M."/>
            <person name="Heitman J."/>
            <person name="Gow N.A."/>
            <person name="Lorenz M.C."/>
            <person name="Birren B.W."/>
            <person name="Kellis M."/>
            <person name="Cuomo C.A."/>
        </authorList>
    </citation>
    <scope>NUCLEOTIDE SEQUENCE [LARGE SCALE GENOMIC DNA]</scope>
    <source>
        <strain evidence="4">ATCC 6260 / CBS 566 / DSM 6381 / JCM 1539 / NBRC 10279 / NRRL Y-324</strain>
    </source>
</reference>
<dbReference type="PANTHER" id="PTHR16184">
    <property type="entry name" value="ELONGATOR COMPLEX PROTEIN 6"/>
    <property type="match status" value="1"/>
</dbReference>